<feature type="transmembrane region" description="Helical" evidence="1">
    <location>
        <begin position="24"/>
        <end position="42"/>
    </location>
</feature>
<keyword evidence="1" id="KW-1133">Transmembrane helix</keyword>
<dbReference type="Proteomes" id="UP000296159">
    <property type="component" value="Unassembled WGS sequence"/>
</dbReference>
<proteinExistence type="predicted"/>
<organism evidence="2 3">
    <name type="scientific">Brenneria corticis</name>
    <dbReference type="NCBI Taxonomy" id="2173106"/>
    <lineage>
        <taxon>Bacteria</taxon>
        <taxon>Pseudomonadati</taxon>
        <taxon>Pseudomonadota</taxon>
        <taxon>Gammaproteobacteria</taxon>
        <taxon>Enterobacterales</taxon>
        <taxon>Pectobacteriaceae</taxon>
        <taxon>Brenneria</taxon>
    </lineage>
</organism>
<evidence type="ECO:0000256" key="1">
    <source>
        <dbReference type="SAM" id="Phobius"/>
    </source>
</evidence>
<sequence length="63" mass="7195">MTIRYRAGFFILTNCNTIHVSHNYYSPLIAIVISGAGVLLHIRTALNNTCKTSEKIKFQKKRQ</sequence>
<reference evidence="2 3" key="1">
    <citation type="submission" date="2018-04" db="EMBL/GenBank/DDBJ databases">
        <title>Brenneria corticis sp.nov.</title>
        <authorList>
            <person name="Li Y."/>
        </authorList>
    </citation>
    <scope>NUCLEOTIDE SEQUENCE [LARGE SCALE GENOMIC DNA]</scope>
    <source>
        <strain evidence="2 3">CFCC 11842</strain>
    </source>
</reference>
<dbReference type="AlphaFoldDB" id="A0A2U1UBB5"/>
<dbReference type="EMBL" id="QDKH01000003">
    <property type="protein sequence ID" value="PWC18965.1"/>
    <property type="molecule type" value="Genomic_DNA"/>
</dbReference>
<gene>
    <name evidence="2" type="ORF">DDT56_03200</name>
</gene>
<keyword evidence="1" id="KW-0812">Transmembrane</keyword>
<evidence type="ECO:0000313" key="3">
    <source>
        <dbReference type="Proteomes" id="UP000296159"/>
    </source>
</evidence>
<evidence type="ECO:0000313" key="2">
    <source>
        <dbReference type="EMBL" id="PWC18965.1"/>
    </source>
</evidence>
<name>A0A2U1UBB5_9GAMM</name>
<keyword evidence="1" id="KW-0472">Membrane</keyword>
<comment type="caution">
    <text evidence="2">The sequence shown here is derived from an EMBL/GenBank/DDBJ whole genome shotgun (WGS) entry which is preliminary data.</text>
</comment>
<accession>A0A2U1UBB5</accession>
<protein>
    <submittedName>
        <fullName evidence="2">Uncharacterized protein</fullName>
    </submittedName>
</protein>
<keyword evidence="3" id="KW-1185">Reference proteome</keyword>